<reference evidence="1 2" key="1">
    <citation type="submission" date="2015-01" db="EMBL/GenBank/DDBJ databases">
        <title>Evolution of Trichinella species and genotypes.</title>
        <authorList>
            <person name="Korhonen P.K."/>
            <person name="Edoardo P."/>
            <person name="Giuseppe L.R."/>
            <person name="Gasser R.B."/>
        </authorList>
    </citation>
    <scope>NUCLEOTIDE SEQUENCE [LARGE SCALE GENOMIC DNA]</scope>
    <source>
        <strain evidence="1">ISS120</strain>
    </source>
</reference>
<protein>
    <submittedName>
        <fullName evidence="1">Uncharacterized protein</fullName>
    </submittedName>
</protein>
<accession>A0A0V1C768</accession>
<comment type="caution">
    <text evidence="1">The sequence shown here is derived from an EMBL/GenBank/DDBJ whole genome shotgun (WGS) entry which is preliminary data.</text>
</comment>
<proteinExistence type="predicted"/>
<feature type="non-terminal residue" evidence="1">
    <location>
        <position position="59"/>
    </location>
</feature>
<sequence>LGFLSHVHIKHAEFSFISGFQLVIHICVDSKCTEEKATASVIGQPSKLIKARSKLPLKY</sequence>
<name>A0A0V1C768_TRIBR</name>
<feature type="non-terminal residue" evidence="1">
    <location>
        <position position="1"/>
    </location>
</feature>
<evidence type="ECO:0000313" key="1">
    <source>
        <dbReference type="EMBL" id="KRY45151.1"/>
    </source>
</evidence>
<gene>
    <name evidence="1" type="ORF">T03_6708</name>
</gene>
<dbReference type="Proteomes" id="UP000054653">
    <property type="component" value="Unassembled WGS sequence"/>
</dbReference>
<keyword evidence="2" id="KW-1185">Reference proteome</keyword>
<organism evidence="1 2">
    <name type="scientific">Trichinella britovi</name>
    <name type="common">Parasitic roundworm</name>
    <dbReference type="NCBI Taxonomy" id="45882"/>
    <lineage>
        <taxon>Eukaryota</taxon>
        <taxon>Metazoa</taxon>
        <taxon>Ecdysozoa</taxon>
        <taxon>Nematoda</taxon>
        <taxon>Enoplea</taxon>
        <taxon>Dorylaimia</taxon>
        <taxon>Trichinellida</taxon>
        <taxon>Trichinellidae</taxon>
        <taxon>Trichinella</taxon>
    </lineage>
</organism>
<dbReference type="EMBL" id="JYDI01000401">
    <property type="protein sequence ID" value="KRY45151.1"/>
    <property type="molecule type" value="Genomic_DNA"/>
</dbReference>
<dbReference type="AlphaFoldDB" id="A0A0V1C768"/>
<evidence type="ECO:0000313" key="2">
    <source>
        <dbReference type="Proteomes" id="UP000054653"/>
    </source>
</evidence>